<dbReference type="SUPFAM" id="SSF142921">
    <property type="entry name" value="WGR domain-like"/>
    <property type="match status" value="1"/>
</dbReference>
<evidence type="ECO:0000313" key="3">
    <source>
        <dbReference type="Proteomes" id="UP000017837"/>
    </source>
</evidence>
<dbReference type="InterPro" id="IPR049809">
    <property type="entry name" value="YehF/YfeS-like_WGR"/>
</dbReference>
<dbReference type="Proteomes" id="UP000017837">
    <property type="component" value="Unassembled WGS sequence"/>
</dbReference>
<dbReference type="InterPro" id="IPR008893">
    <property type="entry name" value="WGR_domain"/>
</dbReference>
<protein>
    <recommendedName>
        <fullName evidence="1">WGR domain-containing protein</fullName>
    </recommendedName>
</protein>
<evidence type="ECO:0000313" key="2">
    <source>
        <dbReference type="EMBL" id="ESQ87809.1"/>
    </source>
</evidence>
<dbReference type="PATRIC" id="fig|1121022.4.peg.3414"/>
<dbReference type="eggNOG" id="COG3831">
    <property type="taxonomic scope" value="Bacteria"/>
</dbReference>
<gene>
    <name evidence="2" type="ORF">ABENE_16790</name>
</gene>
<dbReference type="AlphaFoldDB" id="V4PKN1"/>
<comment type="caution">
    <text evidence="2">The sequence shown here is derived from an EMBL/GenBank/DDBJ whole genome shotgun (WGS) entry which is preliminary data.</text>
</comment>
<dbReference type="STRING" id="1121022.GCA_000376105_03648"/>
<proteinExistence type="predicted"/>
<dbReference type="OrthoDB" id="5801306at2"/>
<accession>V4PKN1</accession>
<organism evidence="2 3">
    <name type="scientific">Asticcacaulis benevestitus DSM 16100 = ATCC BAA-896</name>
    <dbReference type="NCBI Taxonomy" id="1121022"/>
    <lineage>
        <taxon>Bacteria</taxon>
        <taxon>Pseudomonadati</taxon>
        <taxon>Pseudomonadota</taxon>
        <taxon>Alphaproteobacteria</taxon>
        <taxon>Caulobacterales</taxon>
        <taxon>Caulobacteraceae</taxon>
        <taxon>Asticcacaulis</taxon>
    </lineage>
</organism>
<evidence type="ECO:0000259" key="1">
    <source>
        <dbReference type="PROSITE" id="PS51977"/>
    </source>
</evidence>
<dbReference type="RefSeq" id="WP_018083331.1">
    <property type="nucleotide sequence ID" value="NZ_AQWM01000029.1"/>
</dbReference>
<name>V4PKN1_9CAUL</name>
<dbReference type="EMBL" id="AWGB01000041">
    <property type="protein sequence ID" value="ESQ87809.1"/>
    <property type="molecule type" value="Genomic_DNA"/>
</dbReference>
<reference evidence="2 3" key="1">
    <citation type="journal article" date="2014" name="Nature">
        <title>Sequential evolution of bacterial morphology by co-option of a developmental regulator.</title>
        <authorList>
            <person name="Jiang C."/>
            <person name="Brown P.J."/>
            <person name="Ducret A."/>
            <person name="Brun Y.V."/>
        </authorList>
    </citation>
    <scope>NUCLEOTIDE SEQUENCE [LARGE SCALE GENOMIC DNA]</scope>
    <source>
        <strain evidence="2 3">DSM 16100</strain>
    </source>
</reference>
<dbReference type="CDD" id="cd07996">
    <property type="entry name" value="WGR_MMR_like"/>
    <property type="match status" value="1"/>
</dbReference>
<dbReference type="PROSITE" id="PS51977">
    <property type="entry name" value="WGR"/>
    <property type="match status" value="1"/>
</dbReference>
<keyword evidence="3" id="KW-1185">Reference proteome</keyword>
<dbReference type="Gene3D" id="2.20.140.10">
    <property type="entry name" value="WGR domain"/>
    <property type="match status" value="1"/>
</dbReference>
<dbReference type="InterPro" id="IPR036930">
    <property type="entry name" value="WGR_dom_sf"/>
</dbReference>
<feature type="domain" description="WGR" evidence="1">
    <location>
        <begin position="1"/>
        <end position="73"/>
    </location>
</feature>
<sequence>MARLYELDVQPGLFGDVCLTRHWGRIGTHGQTKEYWYPNEPIADELANKLLKRKARRGYLSVAPSPVSLGHKTSGTEVPTSQLVNNFNVIMRILDFAINARSELNNA</sequence>
<dbReference type="Pfam" id="PF05406">
    <property type="entry name" value="WGR"/>
    <property type="match status" value="1"/>
</dbReference>